<dbReference type="GO" id="GO:0005737">
    <property type="term" value="C:cytoplasm"/>
    <property type="evidence" value="ECO:0007669"/>
    <property type="project" value="TreeGrafter"/>
</dbReference>
<dbReference type="GO" id="GO:0031543">
    <property type="term" value="F:peptidyl-proline dioxygenase activity"/>
    <property type="evidence" value="ECO:0007669"/>
    <property type="project" value="TreeGrafter"/>
</dbReference>
<dbReference type="GO" id="GO:0031418">
    <property type="term" value="F:L-ascorbic acid binding"/>
    <property type="evidence" value="ECO:0007669"/>
    <property type="project" value="InterPro"/>
</dbReference>
<evidence type="ECO:0000256" key="3">
    <source>
        <dbReference type="ARBA" id="ARBA00023002"/>
    </source>
</evidence>
<proteinExistence type="predicted"/>
<dbReference type="SMART" id="SM00702">
    <property type="entry name" value="P4Hc"/>
    <property type="match status" value="1"/>
</dbReference>
<evidence type="ECO:0000256" key="2">
    <source>
        <dbReference type="ARBA" id="ARBA00022964"/>
    </source>
</evidence>
<dbReference type="InterPro" id="IPR039558">
    <property type="entry name" value="TPA1/OFD1_N"/>
</dbReference>
<keyword evidence="2" id="KW-0223">Dioxygenase</keyword>
<dbReference type="InterPro" id="IPR006620">
    <property type="entry name" value="Pro_4_hyd_alph"/>
</dbReference>
<dbReference type="InterPro" id="IPR051842">
    <property type="entry name" value="uS12_prolyl_hydroxylase"/>
</dbReference>
<accession>A0A2X1B8N0</accession>
<feature type="domain" description="Prolyl 4-hydroxylase alpha subunit" evidence="4">
    <location>
        <begin position="23"/>
        <end position="235"/>
    </location>
</feature>
<dbReference type="RefSeq" id="WP_112862215.1">
    <property type="nucleotide sequence ID" value="NZ_UAQP01000005.1"/>
</dbReference>
<evidence type="ECO:0000256" key="1">
    <source>
        <dbReference type="ARBA" id="ARBA00001961"/>
    </source>
</evidence>
<dbReference type="GO" id="GO:0005506">
    <property type="term" value="F:iron ion binding"/>
    <property type="evidence" value="ECO:0007669"/>
    <property type="project" value="InterPro"/>
</dbReference>
<comment type="cofactor">
    <cofactor evidence="1">
        <name>L-ascorbate</name>
        <dbReference type="ChEBI" id="CHEBI:38290"/>
    </cofactor>
</comment>
<dbReference type="PANTHER" id="PTHR12117:SF0">
    <property type="entry name" value="PROLYL 3-HYDROXYLASE OGFOD1"/>
    <property type="match status" value="1"/>
</dbReference>
<sequence length="237" mass="25945">MTPTLTPLTDEARAAIRERLARTGRAQIDGVLAPTDAQALYDAATRVDYNVVTRRGTGHVDLPAAWLASLTPDQKQTLGQAVQVSAQTDFQYLYDNHPIYDLVQAGQAAPIWADLLAFLNGQAFLGLMRDVTGEPQLALADAQLTRYRAGHFLTEHDDHAEGKNRFFAYVLNLTPAWRIEWGGLLAFHGADGNVAEAFTPRFNTLNLLKVPTPHSVTQVALSAAADRISVTGWLRGR</sequence>
<reference evidence="5 6" key="1">
    <citation type="submission" date="2018-06" db="EMBL/GenBank/DDBJ databases">
        <authorList>
            <consortium name="Pathogen Informatics"/>
            <person name="Doyle S."/>
        </authorList>
    </citation>
    <scope>NUCLEOTIDE SEQUENCE [LARGE SCALE GENOMIC DNA]</scope>
    <source>
        <strain evidence="5 6">NCTC11166</strain>
    </source>
</reference>
<evidence type="ECO:0000313" key="5">
    <source>
        <dbReference type="EMBL" id="SPU53157.1"/>
    </source>
</evidence>
<organism evidence="5 6">
    <name type="scientific">Brevundimonas vesicularis</name>
    <name type="common">Pseudomonas vesicularis</name>
    <dbReference type="NCBI Taxonomy" id="41276"/>
    <lineage>
        <taxon>Bacteria</taxon>
        <taxon>Pseudomonadati</taxon>
        <taxon>Pseudomonadota</taxon>
        <taxon>Alphaproteobacteria</taxon>
        <taxon>Caulobacterales</taxon>
        <taxon>Caulobacteraceae</taxon>
        <taxon>Brevundimonas</taxon>
    </lineage>
</organism>
<dbReference type="Gene3D" id="2.60.120.620">
    <property type="entry name" value="q2cbj1_9rhob like domain"/>
    <property type="match status" value="1"/>
</dbReference>
<keyword evidence="3" id="KW-0560">Oxidoreductase</keyword>
<evidence type="ECO:0000259" key="4">
    <source>
        <dbReference type="SMART" id="SM00702"/>
    </source>
</evidence>
<dbReference type="EMBL" id="UAQP01000005">
    <property type="protein sequence ID" value="SPU53157.1"/>
    <property type="molecule type" value="Genomic_DNA"/>
</dbReference>
<dbReference type="AlphaFoldDB" id="A0A2X1B8N0"/>
<evidence type="ECO:0000313" key="6">
    <source>
        <dbReference type="Proteomes" id="UP000251186"/>
    </source>
</evidence>
<dbReference type="Pfam" id="PF13661">
    <property type="entry name" value="2OG-FeII_Oxy_4"/>
    <property type="match status" value="1"/>
</dbReference>
<name>A0A2X1B8N0_BREVE</name>
<dbReference type="Proteomes" id="UP000251186">
    <property type="component" value="Unassembled WGS sequence"/>
</dbReference>
<dbReference type="GO" id="GO:0006449">
    <property type="term" value="P:regulation of translational termination"/>
    <property type="evidence" value="ECO:0007669"/>
    <property type="project" value="TreeGrafter"/>
</dbReference>
<protein>
    <submittedName>
        <fullName evidence="5">Predicted proline hydroxylase</fullName>
    </submittedName>
</protein>
<gene>
    <name evidence="5" type="ORF">NCTC11166_01339</name>
</gene>
<dbReference type="PANTHER" id="PTHR12117">
    <property type="entry name" value="HISTONE ACETYLTRANSFERASE COMPLEX"/>
    <property type="match status" value="1"/>
</dbReference>